<accession>A0ACA9MFX8</accession>
<keyword evidence="2" id="KW-1185">Reference proteome</keyword>
<sequence>MYLQPLDAGIISEVEIEITNQESENLSSSDDPEASNIAQIMERYIQIVNEPVAMEGMLNDEEIITIVQAEENEQEQESDDDEEPPPPSVTAKEVYNTIQTVLRYKKQTNSESNLELAELEF</sequence>
<comment type="caution">
    <text evidence="1">The sequence shown here is derived from an EMBL/GenBank/DDBJ whole genome shotgun (WGS) entry which is preliminary data.</text>
</comment>
<reference evidence="1" key="1">
    <citation type="submission" date="2021-06" db="EMBL/GenBank/DDBJ databases">
        <authorList>
            <person name="Kallberg Y."/>
            <person name="Tangrot J."/>
            <person name="Rosling A."/>
        </authorList>
    </citation>
    <scope>NUCLEOTIDE SEQUENCE</scope>
    <source>
        <strain evidence="1">AU212A</strain>
    </source>
</reference>
<organism evidence="1 2">
    <name type="scientific">Scutellospora calospora</name>
    <dbReference type="NCBI Taxonomy" id="85575"/>
    <lineage>
        <taxon>Eukaryota</taxon>
        <taxon>Fungi</taxon>
        <taxon>Fungi incertae sedis</taxon>
        <taxon>Mucoromycota</taxon>
        <taxon>Glomeromycotina</taxon>
        <taxon>Glomeromycetes</taxon>
        <taxon>Diversisporales</taxon>
        <taxon>Gigasporaceae</taxon>
        <taxon>Scutellospora</taxon>
    </lineage>
</organism>
<protein>
    <submittedName>
        <fullName evidence="1">103_t:CDS:1</fullName>
    </submittedName>
</protein>
<evidence type="ECO:0000313" key="2">
    <source>
        <dbReference type="Proteomes" id="UP000789860"/>
    </source>
</evidence>
<dbReference type="Proteomes" id="UP000789860">
    <property type="component" value="Unassembled WGS sequence"/>
</dbReference>
<feature type="non-terminal residue" evidence="1">
    <location>
        <position position="121"/>
    </location>
</feature>
<gene>
    <name evidence="1" type="ORF">SCALOS_LOCUS6192</name>
</gene>
<dbReference type="EMBL" id="CAJVPM010011375">
    <property type="protein sequence ID" value="CAG8580639.1"/>
    <property type="molecule type" value="Genomic_DNA"/>
</dbReference>
<evidence type="ECO:0000313" key="1">
    <source>
        <dbReference type="EMBL" id="CAG8580639.1"/>
    </source>
</evidence>
<name>A0ACA9MFX8_9GLOM</name>
<proteinExistence type="predicted"/>